<keyword evidence="7" id="KW-0597">Phosphoprotein</keyword>
<dbReference type="GO" id="GO:0007601">
    <property type="term" value="P:visual perception"/>
    <property type="evidence" value="ECO:0007669"/>
    <property type="project" value="UniProtKB-KW"/>
</dbReference>
<keyword evidence="9" id="KW-0344">Guanine-nucleotide releasing factor</keyword>
<feature type="repeat" description="RCC1" evidence="21">
    <location>
        <begin position="12"/>
        <end position="53"/>
    </location>
</feature>
<keyword evidence="14" id="KW-0969">Cilium</keyword>
<evidence type="ECO:0000256" key="12">
    <source>
        <dbReference type="ARBA" id="ARBA00022846"/>
    </source>
</evidence>
<feature type="repeat" description="RCC1" evidence="21">
    <location>
        <begin position="54"/>
        <end position="105"/>
    </location>
</feature>
<dbReference type="PROSITE" id="PS50012">
    <property type="entry name" value="RCC1_3"/>
    <property type="match status" value="7"/>
</dbReference>
<feature type="repeat" description="RCC1" evidence="21">
    <location>
        <begin position="208"/>
        <end position="260"/>
    </location>
</feature>
<evidence type="ECO:0000256" key="16">
    <source>
        <dbReference type="ARBA" id="ARBA00023273"/>
    </source>
</evidence>
<keyword evidence="18" id="KW-0636">Prenylation</keyword>
<evidence type="ECO:0000256" key="15">
    <source>
        <dbReference type="ARBA" id="ARBA00023212"/>
    </source>
</evidence>
<evidence type="ECO:0000256" key="4">
    <source>
        <dbReference type="ARBA" id="ARBA00004611"/>
    </source>
</evidence>
<organism evidence="24 25">
    <name type="scientific">Holothuria leucospilota</name>
    <name type="common">Black long sea cucumber</name>
    <name type="synonym">Mertensiothuria leucospilota</name>
    <dbReference type="NCBI Taxonomy" id="206669"/>
    <lineage>
        <taxon>Eukaryota</taxon>
        <taxon>Metazoa</taxon>
        <taxon>Echinodermata</taxon>
        <taxon>Eleutherozoa</taxon>
        <taxon>Echinozoa</taxon>
        <taxon>Holothuroidea</taxon>
        <taxon>Aspidochirotacea</taxon>
        <taxon>Aspidochirotida</taxon>
        <taxon>Holothuriidae</taxon>
        <taxon>Holothuria</taxon>
    </lineage>
</organism>
<dbReference type="OrthoDB" id="10253607at2759"/>
<keyword evidence="5" id="KW-0488">Methylation</keyword>
<proteinExistence type="predicted"/>
<dbReference type="Gene3D" id="2.130.10.30">
    <property type="entry name" value="Regulator of chromosome condensation 1/beta-lactamase-inhibitor protein II"/>
    <property type="match status" value="1"/>
</dbReference>
<evidence type="ECO:0000256" key="5">
    <source>
        <dbReference type="ARBA" id="ARBA00022481"/>
    </source>
</evidence>
<dbReference type="GO" id="GO:0005085">
    <property type="term" value="F:guanyl-nucleotide exchange factor activity"/>
    <property type="evidence" value="ECO:0007669"/>
    <property type="project" value="UniProtKB-KW"/>
</dbReference>
<evidence type="ECO:0000256" key="22">
    <source>
        <dbReference type="SAM" id="MobiDB-lite"/>
    </source>
</evidence>
<feature type="compositionally biased region" description="Basic and acidic residues" evidence="22">
    <location>
        <begin position="636"/>
        <end position="648"/>
    </location>
</feature>
<dbReference type="PANTHER" id="PTHR22870">
    <property type="entry name" value="REGULATOR OF CHROMOSOME CONDENSATION"/>
    <property type="match status" value="1"/>
</dbReference>
<feature type="region of interest" description="Disordered" evidence="22">
    <location>
        <begin position="367"/>
        <end position="387"/>
    </location>
</feature>
<feature type="compositionally biased region" description="Basic and acidic residues" evidence="22">
    <location>
        <begin position="512"/>
        <end position="521"/>
    </location>
</feature>
<feature type="repeat" description="RCC1" evidence="21">
    <location>
        <begin position="106"/>
        <end position="157"/>
    </location>
</feature>
<evidence type="ECO:0000256" key="2">
    <source>
        <dbReference type="ARBA" id="ARBA00004300"/>
    </source>
</evidence>
<dbReference type="GO" id="GO:0005929">
    <property type="term" value="C:cilium"/>
    <property type="evidence" value="ECO:0007669"/>
    <property type="project" value="UniProtKB-ARBA"/>
</dbReference>
<sequence>MTLEDEDIPETGAVFTFGKSRFADNTPNKFWIRNDKVVHVSCGDDHSAFVTENGRLYTFGANEWGQLGLGSSKSTTKPSSVKALKQEGVKSVSCGRLHTIALSKAGKLYTFGAGGEGQLGLGDSDGSEVPKQVQSLDCYTVAQMSCGTDHSFILTDAGVLLAWGGGAEGQLGMDDTMESNIPRELPFRSKVKQVSCGYYHTAFVTEEGNLFTFGENDLGKLGLGDNFTGSTNIPTHVSDIETPVQYVACGNNHTAAIAGDKDVYTFGEGSQGQLGLGPSLLQVSTPHLVTKLKKHRCKMISCGESHTAVITESASLYTFGDGRHGKLAQGEESFSNLFVPTRVKRFKGFYVEQVSCGGCHTLVRARKKHPSQGEMSSDSETENEEQVLRHSGNFEGDASSKELGENLKKLADSIELQGSLNGSLGGTARGRRRQRETSPLPPLARTLPPLSTSTPKSLPTLGARTMGDNSLNQQKIPSIPADFPEDYHMLVEWKVVMIIYILYEDSNQNSTIKKEDVTKDQESDDDDDDEDDDEEDDDSDTDEDDDDANTKRAGQDEVDAGTPVDEPLSQTYFSKSGNRSDMKPVASMKHKSKKIEESAVTDQNTASSSKGSSKKTAEDTQKNSAKEVKGNTTKTEAAKVKGIDKEAKSDEEEDEDDEEDDDDDDDEDEDEDDGEDGSEEEEEGKGDEKKNEDKEEATSSKIQKEPEKDSEKGKKEEEIQEMGGGDQGKDVEKKTEKETVTEERKPWQFWKKKELPVKTVNEAQSDIKTDTQTHQGNVNRSKTCIML</sequence>
<comment type="subcellular location">
    <subcellularLocation>
        <location evidence="1">Cytoplasm</location>
        <location evidence="1">Cytoskeleton</location>
        <location evidence="1">Cilium basal body</location>
    </subcellularLocation>
    <subcellularLocation>
        <location evidence="4">Cytoplasm</location>
        <location evidence="4">Cytoskeleton</location>
        <location evidence="4">Flagellum axoneme</location>
    </subcellularLocation>
    <subcellularLocation>
        <location evidence="2">Cytoplasm</location>
        <location evidence="2">Cytoskeleton</location>
        <location evidence="2">Microtubule organizing center</location>
        <location evidence="2">Centrosome</location>
    </subcellularLocation>
    <subcellularLocation>
        <location evidence="3">Golgi apparatus</location>
    </subcellularLocation>
</comment>
<evidence type="ECO:0000256" key="21">
    <source>
        <dbReference type="PROSITE-ProRule" id="PRU00235"/>
    </source>
</evidence>
<evidence type="ECO:0000259" key="23">
    <source>
        <dbReference type="Pfam" id="PF25390"/>
    </source>
</evidence>
<feature type="compositionally biased region" description="Polar residues" evidence="22">
    <location>
        <begin position="568"/>
        <end position="579"/>
    </location>
</feature>
<dbReference type="EMBL" id="JAIZAY010000016">
    <property type="protein sequence ID" value="KAJ8026832.1"/>
    <property type="molecule type" value="Genomic_DNA"/>
</dbReference>
<feature type="compositionally biased region" description="Polar residues" evidence="22">
    <location>
        <begin position="467"/>
        <end position="476"/>
    </location>
</feature>
<evidence type="ECO:0000313" key="25">
    <source>
        <dbReference type="Proteomes" id="UP001152320"/>
    </source>
</evidence>
<dbReference type="InterPro" id="IPR009091">
    <property type="entry name" value="RCC1/BLIP-II"/>
</dbReference>
<feature type="compositionally biased region" description="Basic and acidic residues" evidence="22">
    <location>
        <begin position="615"/>
        <end position="629"/>
    </location>
</feature>
<feature type="region of interest" description="Disordered" evidence="22">
    <location>
        <begin position="763"/>
        <end position="782"/>
    </location>
</feature>
<gene>
    <name evidence="24" type="ORF">HOLleu_31782</name>
</gene>
<keyword evidence="19" id="KW-0844">Vision</keyword>
<evidence type="ECO:0000256" key="6">
    <source>
        <dbReference type="ARBA" id="ARBA00022490"/>
    </source>
</evidence>
<feature type="region of interest" description="Disordered" evidence="22">
    <location>
        <begin position="512"/>
        <end position="745"/>
    </location>
</feature>
<evidence type="ECO:0000256" key="1">
    <source>
        <dbReference type="ARBA" id="ARBA00004120"/>
    </source>
</evidence>
<feature type="compositionally biased region" description="Low complexity" evidence="22">
    <location>
        <begin position="443"/>
        <end position="461"/>
    </location>
</feature>
<keyword evidence="6" id="KW-0963">Cytoplasm</keyword>
<feature type="compositionally biased region" description="Acidic residues" evidence="22">
    <location>
        <begin position="522"/>
        <end position="547"/>
    </location>
</feature>
<feature type="compositionally biased region" description="Acidic residues" evidence="22">
    <location>
        <begin position="649"/>
        <end position="685"/>
    </location>
</feature>
<evidence type="ECO:0000256" key="19">
    <source>
        <dbReference type="ARBA" id="ARBA00023305"/>
    </source>
</evidence>
<comment type="caution">
    <text evidence="24">The sequence shown here is derived from an EMBL/GenBank/DDBJ whole genome shotgun (WGS) entry which is preliminary data.</text>
</comment>
<feature type="repeat" description="RCC1" evidence="21">
    <location>
        <begin position="158"/>
        <end position="207"/>
    </location>
</feature>
<dbReference type="PRINTS" id="PR00633">
    <property type="entry name" value="RCCNDNSATION"/>
</dbReference>
<dbReference type="GO" id="GO:0030030">
    <property type="term" value="P:cell projection organization"/>
    <property type="evidence" value="ECO:0007669"/>
    <property type="project" value="UniProtKB-KW"/>
</dbReference>
<dbReference type="PROSITE" id="PS00626">
    <property type="entry name" value="RCC1_2"/>
    <property type="match status" value="5"/>
</dbReference>
<evidence type="ECO:0000256" key="7">
    <source>
        <dbReference type="ARBA" id="ARBA00022553"/>
    </source>
</evidence>
<dbReference type="InterPro" id="IPR000408">
    <property type="entry name" value="Reg_chr_condens"/>
</dbReference>
<evidence type="ECO:0000256" key="13">
    <source>
        <dbReference type="ARBA" id="ARBA00023034"/>
    </source>
</evidence>
<protein>
    <recommendedName>
        <fullName evidence="20">X-linked retinitis pigmentosa GTPase regulator</fullName>
    </recommendedName>
</protein>
<keyword evidence="8" id="KW-0716">Sensory transduction</keyword>
<keyword evidence="11" id="KW-0970">Cilium biogenesis/degradation</keyword>
<name>A0A9Q0YTP0_HOLLE</name>
<evidence type="ECO:0000256" key="8">
    <source>
        <dbReference type="ARBA" id="ARBA00022606"/>
    </source>
</evidence>
<keyword evidence="17" id="KW-0449">Lipoprotein</keyword>
<feature type="repeat" description="RCC1" evidence="21">
    <location>
        <begin position="261"/>
        <end position="313"/>
    </location>
</feature>
<evidence type="ECO:0000256" key="17">
    <source>
        <dbReference type="ARBA" id="ARBA00023288"/>
    </source>
</evidence>
<evidence type="ECO:0000256" key="9">
    <source>
        <dbReference type="ARBA" id="ARBA00022658"/>
    </source>
</evidence>
<dbReference type="GO" id="GO:0005813">
    <property type="term" value="C:centrosome"/>
    <property type="evidence" value="ECO:0007669"/>
    <property type="project" value="UniProtKB-SubCell"/>
</dbReference>
<feature type="compositionally biased region" description="Basic and acidic residues" evidence="22">
    <location>
        <begin position="727"/>
        <end position="745"/>
    </location>
</feature>
<dbReference type="FunFam" id="2.130.10.30:FF:000013">
    <property type="entry name" value="Retinitis pigmentosa GTPase regulator isoform 1"/>
    <property type="match status" value="1"/>
</dbReference>
<keyword evidence="12" id="KW-0282">Flagellum</keyword>
<feature type="domain" description="RCC1-like" evidence="23">
    <location>
        <begin position="31"/>
        <end position="363"/>
    </location>
</feature>
<keyword evidence="25" id="KW-1185">Reference proteome</keyword>
<keyword evidence="10" id="KW-0677">Repeat</keyword>
<keyword evidence="15" id="KW-0206">Cytoskeleton</keyword>
<feature type="compositionally biased region" description="Basic and acidic residues" evidence="22">
    <location>
        <begin position="686"/>
        <end position="717"/>
    </location>
</feature>
<evidence type="ECO:0000256" key="3">
    <source>
        <dbReference type="ARBA" id="ARBA00004555"/>
    </source>
</evidence>
<keyword evidence="13" id="KW-0333">Golgi apparatus</keyword>
<evidence type="ECO:0000256" key="20">
    <source>
        <dbReference type="ARBA" id="ARBA00073293"/>
    </source>
</evidence>
<dbReference type="AlphaFoldDB" id="A0A9Q0YTP0"/>
<evidence type="ECO:0000256" key="10">
    <source>
        <dbReference type="ARBA" id="ARBA00022737"/>
    </source>
</evidence>
<dbReference type="InterPro" id="IPR051210">
    <property type="entry name" value="Ub_ligase/GEF_domain"/>
</dbReference>
<evidence type="ECO:0000313" key="24">
    <source>
        <dbReference type="EMBL" id="KAJ8026832.1"/>
    </source>
</evidence>
<dbReference type="Proteomes" id="UP001152320">
    <property type="component" value="Chromosome 16"/>
</dbReference>
<accession>A0A9Q0YTP0</accession>
<dbReference type="Pfam" id="PF25390">
    <property type="entry name" value="WD40_RLD"/>
    <property type="match status" value="1"/>
</dbReference>
<dbReference type="PANTHER" id="PTHR22870:SF388">
    <property type="entry name" value="CLARET, ISOFORM A"/>
    <property type="match status" value="1"/>
</dbReference>
<reference evidence="24" key="1">
    <citation type="submission" date="2021-10" db="EMBL/GenBank/DDBJ databases">
        <title>Tropical sea cucumber genome reveals ecological adaptation and Cuvierian tubules defense mechanism.</title>
        <authorList>
            <person name="Chen T."/>
        </authorList>
    </citation>
    <scope>NUCLEOTIDE SEQUENCE</scope>
    <source>
        <strain evidence="24">Nanhai2018</strain>
        <tissue evidence="24">Muscle</tissue>
    </source>
</reference>
<feature type="compositionally biased region" description="Polar residues" evidence="22">
    <location>
        <begin position="772"/>
        <end position="782"/>
    </location>
</feature>
<dbReference type="GO" id="GO:0005794">
    <property type="term" value="C:Golgi apparatus"/>
    <property type="evidence" value="ECO:0007669"/>
    <property type="project" value="UniProtKB-SubCell"/>
</dbReference>
<keyword evidence="16" id="KW-0966">Cell projection</keyword>
<feature type="region of interest" description="Disordered" evidence="22">
    <location>
        <begin position="418"/>
        <end position="481"/>
    </location>
</feature>
<dbReference type="InterPro" id="IPR058923">
    <property type="entry name" value="RCC1-like_dom"/>
</dbReference>
<evidence type="ECO:0000256" key="14">
    <source>
        <dbReference type="ARBA" id="ARBA00023069"/>
    </source>
</evidence>
<evidence type="ECO:0000256" key="11">
    <source>
        <dbReference type="ARBA" id="ARBA00022794"/>
    </source>
</evidence>
<feature type="repeat" description="RCC1" evidence="21">
    <location>
        <begin position="314"/>
        <end position="367"/>
    </location>
</feature>
<dbReference type="SUPFAM" id="SSF50985">
    <property type="entry name" value="RCC1/BLIP-II"/>
    <property type="match status" value="1"/>
</dbReference>
<evidence type="ECO:0000256" key="18">
    <source>
        <dbReference type="ARBA" id="ARBA00023289"/>
    </source>
</evidence>